<name>A0AC60P644_IXOPE</name>
<keyword evidence="2" id="KW-1185">Reference proteome</keyword>
<reference evidence="1 2" key="1">
    <citation type="journal article" date="2020" name="Cell">
        <title>Large-Scale Comparative Analyses of Tick Genomes Elucidate Their Genetic Diversity and Vector Capacities.</title>
        <authorList>
            <consortium name="Tick Genome and Microbiome Consortium (TIGMIC)"/>
            <person name="Jia N."/>
            <person name="Wang J."/>
            <person name="Shi W."/>
            <person name="Du L."/>
            <person name="Sun Y."/>
            <person name="Zhan W."/>
            <person name="Jiang J.F."/>
            <person name="Wang Q."/>
            <person name="Zhang B."/>
            <person name="Ji P."/>
            <person name="Bell-Sakyi L."/>
            <person name="Cui X.M."/>
            <person name="Yuan T.T."/>
            <person name="Jiang B.G."/>
            <person name="Yang W.F."/>
            <person name="Lam T.T."/>
            <person name="Chang Q.C."/>
            <person name="Ding S.J."/>
            <person name="Wang X.J."/>
            <person name="Zhu J.G."/>
            <person name="Ruan X.D."/>
            <person name="Zhao L."/>
            <person name="Wei J.T."/>
            <person name="Ye R.Z."/>
            <person name="Que T.C."/>
            <person name="Du C.H."/>
            <person name="Zhou Y.H."/>
            <person name="Cheng J.X."/>
            <person name="Dai P.F."/>
            <person name="Guo W.B."/>
            <person name="Han X.H."/>
            <person name="Huang E.J."/>
            <person name="Li L.F."/>
            <person name="Wei W."/>
            <person name="Gao Y.C."/>
            <person name="Liu J.Z."/>
            <person name="Shao H.Z."/>
            <person name="Wang X."/>
            <person name="Wang C.C."/>
            <person name="Yang T.C."/>
            <person name="Huo Q.B."/>
            <person name="Li W."/>
            <person name="Chen H.Y."/>
            <person name="Chen S.E."/>
            <person name="Zhou L.G."/>
            <person name="Ni X.B."/>
            <person name="Tian J.H."/>
            <person name="Sheng Y."/>
            <person name="Liu T."/>
            <person name="Pan Y.S."/>
            <person name="Xia L.Y."/>
            <person name="Li J."/>
            <person name="Zhao F."/>
            <person name="Cao W.C."/>
        </authorList>
    </citation>
    <scope>NUCLEOTIDE SEQUENCE [LARGE SCALE GENOMIC DNA]</scope>
    <source>
        <strain evidence="1">Iper-2018</strain>
    </source>
</reference>
<evidence type="ECO:0000313" key="1">
    <source>
        <dbReference type="EMBL" id="KAG0414903.1"/>
    </source>
</evidence>
<proteinExistence type="predicted"/>
<dbReference type="Proteomes" id="UP000805193">
    <property type="component" value="Unassembled WGS sequence"/>
</dbReference>
<dbReference type="EMBL" id="JABSTQ010011137">
    <property type="protein sequence ID" value="KAG0414903.1"/>
    <property type="molecule type" value="Genomic_DNA"/>
</dbReference>
<comment type="caution">
    <text evidence="1">The sequence shown here is derived from an EMBL/GenBank/DDBJ whole genome shotgun (WGS) entry which is preliminary data.</text>
</comment>
<sequence>MESRPATSNRPPSPGMRSFTAATQRGGFPSSRLGGRPDTRAGAVPGTGVQISIPDRPITQHGLVAPKTTVSRSSQRQVQDKTYFIALLRTKMTELTNEIGRLQRENDALAQEQSGYATYEKKAEVLAAELKQLQGQMADHNLLLDKLNTDADMEDVREEYNELKGQNDQEARSVELLFEQRQDRERQLRQLEEEIEEERHMADNLIAAMKPELRQRYAEQKDANQLLLIQLDKLQQKLNTLQSQRNSLEEDISLSQIKQEAVKLYERLRELGEKKAVLQEEQRLRGTPAQERERLLMQVTTIGHLNGLFARLTSCVKVFWKKRVQNCDTDNSWHMGIVSFSAIVRGRILTFSFMQVKEDNAELAGIERQTSEARERLTAVQEELSQLDQELEDQHGERRAKYRELKKREETMDAFLETFADTRQAEVDRQEKLQGDIVEHLEIVSRNLPHFSNLPSQDEMALLRDDLAFKEGEMEKSKMTLSTLGQEQKKLAVDLQKIEQLESKVQLELDSLRLKMKKMEDEMVVFSDLDQLKNSAEHRKQQLLAEKEALQANKEPSRKAVEELQARYDDARAKLNENEVYTRVANLERRWQHQEQNNFAAREFIDTKLAEHNYQLVKKDVQALLDVYNSFLQESLVKAPQPYG</sequence>
<evidence type="ECO:0000313" key="2">
    <source>
        <dbReference type="Proteomes" id="UP000805193"/>
    </source>
</evidence>
<organism evidence="1 2">
    <name type="scientific">Ixodes persulcatus</name>
    <name type="common">Taiga tick</name>
    <dbReference type="NCBI Taxonomy" id="34615"/>
    <lineage>
        <taxon>Eukaryota</taxon>
        <taxon>Metazoa</taxon>
        <taxon>Ecdysozoa</taxon>
        <taxon>Arthropoda</taxon>
        <taxon>Chelicerata</taxon>
        <taxon>Arachnida</taxon>
        <taxon>Acari</taxon>
        <taxon>Parasitiformes</taxon>
        <taxon>Ixodida</taxon>
        <taxon>Ixodoidea</taxon>
        <taxon>Ixodidae</taxon>
        <taxon>Ixodinae</taxon>
        <taxon>Ixodes</taxon>
    </lineage>
</organism>
<gene>
    <name evidence="1" type="ORF">HPB47_007933</name>
</gene>
<accession>A0AC60P644</accession>
<protein>
    <submittedName>
        <fullName evidence="1">Uncharacterized protein</fullName>
    </submittedName>
</protein>